<sequence length="103" mass="12123">MLRLFDKRWRVQRHSRHSLFSATKLTKVSKYVRVSFLYIFDTSKIKMLKKKPNYIAFVQFFNHKPYPGTIKATNASQIDSSTRDAFAKHLAFPNTLAVTIRKK</sequence>
<dbReference type="EMBL" id="JADYXP020000006">
    <property type="protein sequence ID" value="KAL0121580.1"/>
    <property type="molecule type" value="Genomic_DNA"/>
</dbReference>
<dbReference type="AlphaFoldDB" id="A0AAW2G1X4"/>
<accession>A0AAW2G1X4</accession>
<proteinExistence type="predicted"/>
<organism evidence="1 2">
    <name type="scientific">Cardiocondyla obscurior</name>
    <dbReference type="NCBI Taxonomy" id="286306"/>
    <lineage>
        <taxon>Eukaryota</taxon>
        <taxon>Metazoa</taxon>
        <taxon>Ecdysozoa</taxon>
        <taxon>Arthropoda</taxon>
        <taxon>Hexapoda</taxon>
        <taxon>Insecta</taxon>
        <taxon>Pterygota</taxon>
        <taxon>Neoptera</taxon>
        <taxon>Endopterygota</taxon>
        <taxon>Hymenoptera</taxon>
        <taxon>Apocrita</taxon>
        <taxon>Aculeata</taxon>
        <taxon>Formicoidea</taxon>
        <taxon>Formicidae</taxon>
        <taxon>Myrmicinae</taxon>
        <taxon>Cardiocondyla</taxon>
    </lineage>
</organism>
<protein>
    <submittedName>
        <fullName evidence="1">Uncharacterized protein</fullName>
    </submittedName>
</protein>
<dbReference type="Proteomes" id="UP001430953">
    <property type="component" value="Unassembled WGS sequence"/>
</dbReference>
<comment type="caution">
    <text evidence="1">The sequence shown here is derived from an EMBL/GenBank/DDBJ whole genome shotgun (WGS) entry which is preliminary data.</text>
</comment>
<evidence type="ECO:0000313" key="2">
    <source>
        <dbReference type="Proteomes" id="UP001430953"/>
    </source>
</evidence>
<gene>
    <name evidence="1" type="ORF">PUN28_006833</name>
</gene>
<reference evidence="1 2" key="1">
    <citation type="submission" date="2023-03" db="EMBL/GenBank/DDBJ databases">
        <title>High recombination rates correlate with genetic variation in Cardiocondyla obscurior ants.</title>
        <authorList>
            <person name="Errbii M."/>
        </authorList>
    </citation>
    <scope>NUCLEOTIDE SEQUENCE [LARGE SCALE GENOMIC DNA]</scope>
    <source>
        <strain evidence="1">Alpha-2009</strain>
        <tissue evidence="1">Whole body</tissue>
    </source>
</reference>
<keyword evidence="2" id="KW-1185">Reference proteome</keyword>
<evidence type="ECO:0000313" key="1">
    <source>
        <dbReference type="EMBL" id="KAL0121580.1"/>
    </source>
</evidence>
<name>A0AAW2G1X4_9HYME</name>